<name>A0A6L9LAM2_9BACT</name>
<keyword evidence="2" id="KW-1185">Reference proteome</keyword>
<gene>
    <name evidence="1" type="ORF">GK108_16825</name>
</gene>
<dbReference type="EMBL" id="JAAFZH010000007">
    <property type="protein sequence ID" value="NDU96547.1"/>
    <property type="molecule type" value="Genomic_DNA"/>
</dbReference>
<sequence length="59" mass="6705">MTNVSAFSSQPPKPLNQLFFLIAGNRNTDVVGHDQIRVFPFYKQFDVVEIDDVLPVNPQ</sequence>
<protein>
    <submittedName>
        <fullName evidence="1">Uncharacterized protein</fullName>
    </submittedName>
</protein>
<proteinExistence type="predicted"/>
<evidence type="ECO:0000313" key="1">
    <source>
        <dbReference type="EMBL" id="NDU96547.1"/>
    </source>
</evidence>
<organism evidence="1 2">
    <name type="scientific">Spirosoma terrae</name>
    <dbReference type="NCBI Taxonomy" id="1968276"/>
    <lineage>
        <taxon>Bacteria</taxon>
        <taxon>Pseudomonadati</taxon>
        <taxon>Bacteroidota</taxon>
        <taxon>Cytophagia</taxon>
        <taxon>Cytophagales</taxon>
        <taxon>Cytophagaceae</taxon>
        <taxon>Spirosoma</taxon>
    </lineage>
</organism>
<dbReference type="Proteomes" id="UP000474175">
    <property type="component" value="Unassembled WGS sequence"/>
</dbReference>
<dbReference type="AlphaFoldDB" id="A0A6L9LAM2"/>
<accession>A0A6L9LAM2</accession>
<reference evidence="1 2" key="1">
    <citation type="submission" date="2020-02" db="EMBL/GenBank/DDBJ databases">
        <title>Draft genome sequence of two Spirosoma agri KCTC 52727 and Spirosoma terrae KCTC 52035.</title>
        <authorList>
            <person name="Rojas J."/>
            <person name="Ambika Manirajan B."/>
            <person name="Suarez C."/>
            <person name="Ratering S."/>
            <person name="Schnell S."/>
        </authorList>
    </citation>
    <scope>NUCLEOTIDE SEQUENCE [LARGE SCALE GENOMIC DNA]</scope>
    <source>
        <strain evidence="1 2">KCTC 52035</strain>
    </source>
</reference>
<comment type="caution">
    <text evidence="1">The sequence shown here is derived from an EMBL/GenBank/DDBJ whole genome shotgun (WGS) entry which is preliminary data.</text>
</comment>
<dbReference type="RefSeq" id="WP_163950879.1">
    <property type="nucleotide sequence ID" value="NZ_JAAFZH010000007.1"/>
</dbReference>
<evidence type="ECO:0000313" key="2">
    <source>
        <dbReference type="Proteomes" id="UP000474175"/>
    </source>
</evidence>